<evidence type="ECO:0000313" key="3">
    <source>
        <dbReference type="EMBL" id="KAF2702923.1"/>
    </source>
</evidence>
<dbReference type="InterPro" id="IPR018865">
    <property type="entry name" value="STK19-like"/>
</dbReference>
<protein>
    <recommendedName>
        <fullName evidence="5">Serine-threonine protein kinase 19</fullName>
    </recommendedName>
</protein>
<dbReference type="GO" id="GO:0046579">
    <property type="term" value="P:positive regulation of Ras protein signal transduction"/>
    <property type="evidence" value="ECO:0007669"/>
    <property type="project" value="TreeGrafter"/>
</dbReference>
<dbReference type="Proteomes" id="UP000799428">
    <property type="component" value="Unassembled WGS sequence"/>
</dbReference>
<sequence length="382" mass="40415">MSFQATAARSSRITKSRRPSAAASLRRTISSPTSASPRRKSTSQLARSISYGEDGPLDDTGIVASFAANLNLGDVPQYMEYIRNRMFDDIPEKGAGMNSVRIAEVLNHRKALPPIVTIAHIDALSASSTRTEREIVESTQAGVLRRVTIPDRGAGSAAVGDGIASVLEWQRMVHADTDLDDDLKTKYVNIMNANPTSAAISGSLFTSGELSALTSSGFLTTCHAPNSSSSFFASPGLKSLGSLSSLSSAGSRHAAGSLAAVGGASAPQHIAGGGTGRRLTPSAAYNFSLPNTGSHIKLLVEARNHLLSLLNRSKYREAPMDLLRERWDGGARGAFAGLLPGRTKKWKGFWGLRFEWLLEECVGAGLVEVFETGSVGVGVRAI</sequence>
<evidence type="ECO:0000256" key="2">
    <source>
        <dbReference type="SAM" id="MobiDB-lite"/>
    </source>
</evidence>
<reference evidence="3" key="1">
    <citation type="journal article" date="2020" name="Stud. Mycol.">
        <title>101 Dothideomycetes genomes: a test case for predicting lifestyles and emergence of pathogens.</title>
        <authorList>
            <person name="Haridas S."/>
            <person name="Albert R."/>
            <person name="Binder M."/>
            <person name="Bloem J."/>
            <person name="Labutti K."/>
            <person name="Salamov A."/>
            <person name="Andreopoulos B."/>
            <person name="Baker S."/>
            <person name="Barry K."/>
            <person name="Bills G."/>
            <person name="Bluhm B."/>
            <person name="Cannon C."/>
            <person name="Castanera R."/>
            <person name="Culley D."/>
            <person name="Daum C."/>
            <person name="Ezra D."/>
            <person name="Gonzalez J."/>
            <person name="Henrissat B."/>
            <person name="Kuo A."/>
            <person name="Liang C."/>
            <person name="Lipzen A."/>
            <person name="Lutzoni F."/>
            <person name="Magnuson J."/>
            <person name="Mondo S."/>
            <person name="Nolan M."/>
            <person name="Ohm R."/>
            <person name="Pangilinan J."/>
            <person name="Park H.-J."/>
            <person name="Ramirez L."/>
            <person name="Alfaro M."/>
            <person name="Sun H."/>
            <person name="Tritt A."/>
            <person name="Yoshinaga Y."/>
            <person name="Zwiers L.-H."/>
            <person name="Turgeon B."/>
            <person name="Goodwin S."/>
            <person name="Spatafora J."/>
            <person name="Crous P."/>
            <person name="Grigoriev I."/>
        </authorList>
    </citation>
    <scope>NUCLEOTIDE SEQUENCE</scope>
    <source>
        <strain evidence="3">CBS 279.74</strain>
    </source>
</reference>
<dbReference type="AlphaFoldDB" id="A0A6G1JRI7"/>
<dbReference type="Pfam" id="PF10494">
    <property type="entry name" value="Stk19"/>
    <property type="match status" value="1"/>
</dbReference>
<keyword evidence="4" id="KW-1185">Reference proteome</keyword>
<feature type="compositionally biased region" description="Polar residues" evidence="2">
    <location>
        <begin position="28"/>
        <end position="47"/>
    </location>
</feature>
<proteinExistence type="inferred from homology"/>
<name>A0A6G1JRI7_9PLEO</name>
<organism evidence="3 4">
    <name type="scientific">Pleomassaria siparia CBS 279.74</name>
    <dbReference type="NCBI Taxonomy" id="1314801"/>
    <lineage>
        <taxon>Eukaryota</taxon>
        <taxon>Fungi</taxon>
        <taxon>Dikarya</taxon>
        <taxon>Ascomycota</taxon>
        <taxon>Pezizomycotina</taxon>
        <taxon>Dothideomycetes</taxon>
        <taxon>Pleosporomycetidae</taxon>
        <taxon>Pleosporales</taxon>
        <taxon>Pleomassariaceae</taxon>
        <taxon>Pleomassaria</taxon>
    </lineage>
</organism>
<evidence type="ECO:0000313" key="4">
    <source>
        <dbReference type="Proteomes" id="UP000799428"/>
    </source>
</evidence>
<accession>A0A6G1JRI7</accession>
<dbReference type="PANTHER" id="PTHR15243">
    <property type="entry name" value="SERINE/THREONINE-PROTEIN KINASE 19"/>
    <property type="match status" value="1"/>
</dbReference>
<feature type="region of interest" description="Disordered" evidence="2">
    <location>
        <begin position="1"/>
        <end position="51"/>
    </location>
</feature>
<gene>
    <name evidence="3" type="ORF">K504DRAFT_393565</name>
</gene>
<feature type="compositionally biased region" description="Polar residues" evidence="2">
    <location>
        <begin position="1"/>
        <end position="11"/>
    </location>
</feature>
<dbReference type="PANTHER" id="PTHR15243:SF0">
    <property type="entry name" value="SERINE_THREONINE-PROTEIN KINASE 19"/>
    <property type="match status" value="1"/>
</dbReference>
<evidence type="ECO:0000256" key="1">
    <source>
        <dbReference type="ARBA" id="ARBA00093458"/>
    </source>
</evidence>
<dbReference type="OrthoDB" id="3980126at2759"/>
<dbReference type="EMBL" id="MU005791">
    <property type="protein sequence ID" value="KAF2702923.1"/>
    <property type="molecule type" value="Genomic_DNA"/>
</dbReference>
<comment type="similarity">
    <text evidence="1">Belongs to the STK19 family.</text>
</comment>
<evidence type="ECO:0008006" key="5">
    <source>
        <dbReference type="Google" id="ProtNLM"/>
    </source>
</evidence>